<name>A0A2L0EML6_SORCE</name>
<dbReference type="RefSeq" id="WP_159396799.1">
    <property type="nucleotide sequence ID" value="NZ_CP012673.1"/>
</dbReference>
<proteinExistence type="predicted"/>
<sequence>MGTMAPSAETMKAQLERAAKLDDCKRINDVKGCPEVAQSKLDNSRAAGRVKWDGIKAGVESVRTRLNFAFTDLTRRTAATYSRWMNPSGK</sequence>
<dbReference type="EMBL" id="CP012673">
    <property type="protein sequence ID" value="AUX40536.1"/>
    <property type="molecule type" value="Genomic_DNA"/>
</dbReference>
<evidence type="ECO:0000313" key="1">
    <source>
        <dbReference type="EMBL" id="AUX40536.1"/>
    </source>
</evidence>
<dbReference type="Proteomes" id="UP000238348">
    <property type="component" value="Chromosome"/>
</dbReference>
<reference evidence="1 2" key="1">
    <citation type="submission" date="2015-09" db="EMBL/GenBank/DDBJ databases">
        <title>Sorangium comparison.</title>
        <authorList>
            <person name="Zaburannyi N."/>
            <person name="Bunk B."/>
            <person name="Overmann J."/>
            <person name="Mueller R."/>
        </authorList>
    </citation>
    <scope>NUCLEOTIDE SEQUENCE [LARGE SCALE GENOMIC DNA]</scope>
    <source>
        <strain evidence="1 2">So ce26</strain>
    </source>
</reference>
<organism evidence="1 2">
    <name type="scientific">Sorangium cellulosum</name>
    <name type="common">Polyangium cellulosum</name>
    <dbReference type="NCBI Taxonomy" id="56"/>
    <lineage>
        <taxon>Bacteria</taxon>
        <taxon>Pseudomonadati</taxon>
        <taxon>Myxococcota</taxon>
        <taxon>Polyangia</taxon>
        <taxon>Polyangiales</taxon>
        <taxon>Polyangiaceae</taxon>
        <taxon>Sorangium</taxon>
    </lineage>
</organism>
<gene>
    <name evidence="1" type="ORF">SOCE26_019370</name>
</gene>
<accession>A0A2L0EML6</accession>
<evidence type="ECO:0000313" key="2">
    <source>
        <dbReference type="Proteomes" id="UP000238348"/>
    </source>
</evidence>
<protein>
    <submittedName>
        <fullName evidence="1">Uncharacterized protein</fullName>
    </submittedName>
</protein>
<dbReference type="AlphaFoldDB" id="A0A2L0EML6"/>